<organism evidence="1">
    <name type="scientific">viral metagenome</name>
    <dbReference type="NCBI Taxonomy" id="1070528"/>
    <lineage>
        <taxon>unclassified sequences</taxon>
        <taxon>metagenomes</taxon>
        <taxon>organismal metagenomes</taxon>
    </lineage>
</organism>
<reference evidence="1" key="1">
    <citation type="submission" date="2020-03" db="EMBL/GenBank/DDBJ databases">
        <title>The deep terrestrial virosphere.</title>
        <authorList>
            <person name="Holmfeldt K."/>
            <person name="Nilsson E."/>
            <person name="Simone D."/>
            <person name="Lopez-Fernandez M."/>
            <person name="Wu X."/>
            <person name="de Brujin I."/>
            <person name="Lundin D."/>
            <person name="Andersson A."/>
            <person name="Bertilsson S."/>
            <person name="Dopson M."/>
        </authorList>
    </citation>
    <scope>NUCLEOTIDE SEQUENCE</scope>
    <source>
        <strain evidence="1">MM415A00259</strain>
    </source>
</reference>
<sequence>MQGLDIYKTKEGFTVAKLHYSADPDKILPNGEPIPELLEGYVGGKGGAAWRKEMEIDFTAYSGQLLCYDILVNYKHKIVRHYEIKPHYYKFGSLDWGRNNPCSFHEYIVGALPGGGVHIHSNFEIYRNDMSIPEFSSRIKNAPHYKEYTWISADPSLWNKNQEDAEGVHSLEDRFRAEDITLRKGKSRDDEIAIEELLTRWGHLDIFDATFTISTACPKQIWEFERLRYKEITTAMVEKSNPNEQLVDKDNHSWDDFKYFITTYLQTPRDESAIPPKKHTVAWFMNQYQESLNNPDFRSKYK</sequence>
<evidence type="ECO:0000313" key="1">
    <source>
        <dbReference type="EMBL" id="QJA83742.1"/>
    </source>
</evidence>
<gene>
    <name evidence="1" type="ORF">MM415A00259_0067</name>
</gene>
<dbReference type="EMBL" id="MT142516">
    <property type="protein sequence ID" value="QJA83742.1"/>
    <property type="molecule type" value="Genomic_DNA"/>
</dbReference>
<dbReference type="AlphaFoldDB" id="A0A6M3KPJ7"/>
<accession>A0A6M3KPJ7</accession>
<name>A0A6M3KPJ7_9ZZZZ</name>
<protein>
    <recommendedName>
        <fullName evidence="2">Terminase</fullName>
    </recommendedName>
</protein>
<proteinExistence type="predicted"/>
<evidence type="ECO:0008006" key="2">
    <source>
        <dbReference type="Google" id="ProtNLM"/>
    </source>
</evidence>
<dbReference type="Gene3D" id="3.30.420.280">
    <property type="match status" value="1"/>
</dbReference>